<sequence>MRRIFALAVLLGIFGISFLPFATPPPAQAINIIDCCDLTLVGDPTITFNKNRPDELSILARVASPDKVLWQGDWDSPIEHVIEVSLYLGSQLVFQHQLGAFMLTIPKNKEGFHFGGQFEWNNAPKNGGFQFVNILRHNNGWQIGIDVYDFNTKDTPGIELAKLQPLGDVELTLVIQIDDKLICVTAPAKRGGNQLRMILPNPVKP</sequence>
<proteinExistence type="predicted"/>
<evidence type="ECO:0000313" key="2">
    <source>
        <dbReference type="EMBL" id="OGZ45776.1"/>
    </source>
</evidence>
<evidence type="ECO:0000256" key="1">
    <source>
        <dbReference type="SAM" id="SignalP"/>
    </source>
</evidence>
<protein>
    <submittedName>
        <fullName evidence="2">Uncharacterized protein</fullName>
    </submittedName>
</protein>
<gene>
    <name evidence="2" type="ORF">A2756_02610</name>
</gene>
<feature type="signal peptide" evidence="1">
    <location>
        <begin position="1"/>
        <end position="22"/>
    </location>
</feature>
<dbReference type="Proteomes" id="UP000177785">
    <property type="component" value="Unassembled WGS sequence"/>
</dbReference>
<dbReference type="EMBL" id="MHNL01000005">
    <property type="protein sequence ID" value="OGZ45776.1"/>
    <property type="molecule type" value="Genomic_DNA"/>
</dbReference>
<evidence type="ECO:0000313" key="3">
    <source>
        <dbReference type="Proteomes" id="UP000177785"/>
    </source>
</evidence>
<feature type="chain" id="PRO_5009582988" evidence="1">
    <location>
        <begin position="23"/>
        <end position="205"/>
    </location>
</feature>
<name>A0A1G2G697_9BACT</name>
<dbReference type="AlphaFoldDB" id="A0A1G2G697"/>
<comment type="caution">
    <text evidence="2">The sequence shown here is derived from an EMBL/GenBank/DDBJ whole genome shotgun (WGS) entry which is preliminary data.</text>
</comment>
<reference evidence="2 3" key="1">
    <citation type="journal article" date="2016" name="Nat. Commun.">
        <title>Thousands of microbial genomes shed light on interconnected biogeochemical processes in an aquifer system.</title>
        <authorList>
            <person name="Anantharaman K."/>
            <person name="Brown C.T."/>
            <person name="Hug L.A."/>
            <person name="Sharon I."/>
            <person name="Castelle C.J."/>
            <person name="Probst A.J."/>
            <person name="Thomas B.C."/>
            <person name="Singh A."/>
            <person name="Wilkins M.J."/>
            <person name="Karaoz U."/>
            <person name="Brodie E.L."/>
            <person name="Williams K.H."/>
            <person name="Hubbard S.S."/>
            <person name="Banfield J.F."/>
        </authorList>
    </citation>
    <scope>NUCLEOTIDE SEQUENCE [LARGE SCALE GENOMIC DNA]</scope>
</reference>
<organism evidence="2 3">
    <name type="scientific">Candidatus Ryanbacteria bacterium RIFCSPHIGHO2_01_FULL_48_27</name>
    <dbReference type="NCBI Taxonomy" id="1802115"/>
    <lineage>
        <taxon>Bacteria</taxon>
        <taxon>Candidatus Ryaniibacteriota</taxon>
    </lineage>
</organism>
<keyword evidence="1" id="KW-0732">Signal</keyword>
<accession>A0A1G2G697</accession>